<keyword evidence="2" id="KW-1185">Reference proteome</keyword>
<dbReference type="PATRIC" id="fig|1619313.3.peg.217"/>
<organism evidence="1 2">
    <name type="scientific">Duffyella gerundensis</name>
    <dbReference type="NCBI Taxonomy" id="1619313"/>
    <lineage>
        <taxon>Bacteria</taxon>
        <taxon>Pseudomonadati</taxon>
        <taxon>Pseudomonadota</taxon>
        <taxon>Gammaproteobacteria</taxon>
        <taxon>Enterobacterales</taxon>
        <taxon>Erwiniaceae</taxon>
        <taxon>Duffyella</taxon>
    </lineage>
</organism>
<dbReference type="AlphaFoldDB" id="A0A0U5KZV1"/>
<dbReference type="STRING" id="1619313.EM595_0211"/>
<dbReference type="KEGG" id="ege:EM595_0211"/>
<proteinExistence type="predicted"/>
<dbReference type="Proteomes" id="UP000059419">
    <property type="component" value="Chromosome 1"/>
</dbReference>
<accession>A0A0U5KZV1</accession>
<protein>
    <submittedName>
        <fullName evidence="1">Uncharacterized protein</fullName>
    </submittedName>
</protein>
<evidence type="ECO:0000313" key="1">
    <source>
        <dbReference type="EMBL" id="CUU22448.1"/>
    </source>
</evidence>
<dbReference type="EMBL" id="LN907827">
    <property type="protein sequence ID" value="CUU22448.1"/>
    <property type="molecule type" value="Genomic_DNA"/>
</dbReference>
<reference evidence="2" key="1">
    <citation type="submission" date="2015-11" db="EMBL/GenBank/DDBJ databases">
        <authorList>
            <person name="Blom J."/>
        </authorList>
    </citation>
    <scope>NUCLEOTIDE SEQUENCE [LARGE SCALE GENOMIC DNA]</scope>
</reference>
<sequence>MLSEAALNAISIVRYSLTFCGQSESLLESFSFNLLN</sequence>
<evidence type="ECO:0000313" key="2">
    <source>
        <dbReference type="Proteomes" id="UP000059419"/>
    </source>
</evidence>
<name>A0A0U5KZV1_9GAMM</name>
<gene>
    <name evidence="1" type="ORF">EM595_0211</name>
</gene>